<gene>
    <name evidence="3" type="ORF">SPAR_28276</name>
</gene>
<dbReference type="AlphaFoldDB" id="A0A1R1SCP1"/>
<comment type="caution">
    <text evidence="3">The sequence shown here is derived from an EMBL/GenBank/DDBJ whole genome shotgun (WGS) entry which is preliminary data.</text>
</comment>
<dbReference type="GeneID" id="96748898"/>
<evidence type="ECO:0000313" key="3">
    <source>
        <dbReference type="EMBL" id="OMI36026.1"/>
    </source>
</evidence>
<accession>A0A1R1SCP1</accession>
<keyword evidence="2" id="KW-0732">Signal</keyword>
<dbReference type="Proteomes" id="UP000186168">
    <property type="component" value="Unassembled WGS sequence"/>
</dbReference>
<proteinExistence type="predicted"/>
<reference evidence="3 4" key="1">
    <citation type="submission" date="2013-05" db="EMBL/GenBank/DDBJ databases">
        <title>Genome sequence of Streptomyces sparsogenes DSM 40356.</title>
        <authorList>
            <person name="Coyne S."/>
            <person name="Seebeck F.P."/>
        </authorList>
    </citation>
    <scope>NUCLEOTIDE SEQUENCE [LARGE SCALE GENOMIC DNA]</scope>
    <source>
        <strain evidence="3 4">DSM 40356</strain>
    </source>
</reference>
<organism evidence="3 4">
    <name type="scientific">Streptomyces sparsogenes DSM 40356</name>
    <dbReference type="NCBI Taxonomy" id="1331668"/>
    <lineage>
        <taxon>Bacteria</taxon>
        <taxon>Bacillati</taxon>
        <taxon>Actinomycetota</taxon>
        <taxon>Actinomycetes</taxon>
        <taxon>Kitasatosporales</taxon>
        <taxon>Streptomycetaceae</taxon>
        <taxon>Streptomyces</taxon>
    </lineage>
</organism>
<name>A0A1R1SCP1_9ACTN</name>
<feature type="region of interest" description="Disordered" evidence="1">
    <location>
        <begin position="69"/>
        <end position="105"/>
    </location>
</feature>
<keyword evidence="4" id="KW-1185">Reference proteome</keyword>
<sequence length="105" mass="10803">MLKAAGGLALAGAAGGLTAAVTAAAADAARDILNAWSEMMRGVFHPLDDQFLTGHNDACILPRTRAPRTARLTAGRSSSEAGHPEAPQLLQLQPPLGPWMTGAPH</sequence>
<evidence type="ECO:0008006" key="5">
    <source>
        <dbReference type="Google" id="ProtNLM"/>
    </source>
</evidence>
<dbReference type="EMBL" id="ASQP01000373">
    <property type="protein sequence ID" value="OMI36026.1"/>
    <property type="molecule type" value="Genomic_DNA"/>
</dbReference>
<feature type="signal peptide" evidence="2">
    <location>
        <begin position="1"/>
        <end position="19"/>
    </location>
</feature>
<protein>
    <recommendedName>
        <fullName evidence="5">Secreted protein</fullName>
    </recommendedName>
</protein>
<evidence type="ECO:0000256" key="2">
    <source>
        <dbReference type="SAM" id="SignalP"/>
    </source>
</evidence>
<evidence type="ECO:0000256" key="1">
    <source>
        <dbReference type="SAM" id="MobiDB-lite"/>
    </source>
</evidence>
<feature type="chain" id="PRO_5039010640" description="Secreted protein" evidence="2">
    <location>
        <begin position="20"/>
        <end position="105"/>
    </location>
</feature>
<dbReference type="STRING" id="67365.GCA_001704635_02846"/>
<dbReference type="RefSeq" id="WP_065967422.1">
    <property type="nucleotide sequence ID" value="NZ_ASQP01000373.1"/>
</dbReference>
<evidence type="ECO:0000313" key="4">
    <source>
        <dbReference type="Proteomes" id="UP000186168"/>
    </source>
</evidence>